<dbReference type="Pfam" id="PF00395">
    <property type="entry name" value="SLH"/>
    <property type="match status" value="3"/>
</dbReference>
<comment type="caution">
    <text evidence="2">The sequence shown here is derived from an EMBL/GenBank/DDBJ whole genome shotgun (WGS) entry which is preliminary data.</text>
</comment>
<dbReference type="PROSITE" id="PS51272">
    <property type="entry name" value="SLH"/>
    <property type="match status" value="3"/>
</dbReference>
<evidence type="ECO:0000313" key="3">
    <source>
        <dbReference type="Proteomes" id="UP000250369"/>
    </source>
</evidence>
<name>A0A329LX51_9BACL</name>
<dbReference type="RefSeq" id="WP_192894679.1">
    <property type="nucleotide sequence ID" value="NZ_QMFB01000036.1"/>
</dbReference>
<evidence type="ECO:0000313" key="2">
    <source>
        <dbReference type="EMBL" id="RAV11716.1"/>
    </source>
</evidence>
<sequence length="1365" mass="141768">AGTNTVTVVVTAQDGTTKTYTITVTRAKSSNADLSALTLSAGALDPVFASGTESYTVSVGNAVTSIDVTPTVADSTATVTVNNDTINSGSPKNVTLNAGTNTVTVVVTAQDGTTKTYTITVTRAKSSNADLSALTLSDGTLDPVFAAGTESYTASVGNAITSIDVTPTVADSTATVKVNNDTITSGNAKNVTLNVGANTVTVVVMAQDGTTTKTYTITVTRAKSSNADLGALALSAGTLDPVFAAGTESYTASVGNAVTSIDVTPTVADSTAKVTVNNDPVASGSAKNVTLNVGDNIVTVVVKAQDGMTTKTYTITVTRAKSSNADLSALTISEGTLTPGFTTGDVSYTASVGNAVTSIDVTSTVADATATVTVNDDPVTSGSVKSVTLDVGTNTIKVVVTAQDGTTAKTYTIMVTRAKSSNADLSALTLSDGTLNPVFSAGNGSYTASVGNEVTSIDVTPTVADSTATVTLNDDPVASGSSKNVTLNVGTNTVTVVVTAQNGTTKTYTITVTRAKSSNADLSALMLSAGTLTPVFNAGNEIYTASVGFDVTSVNVTPIAANTAAVIEVNEKPVVSGHAENVTLDVGANAIKINMTSEDGATTKTYNLIVTRLSNNTSLNELILTLGEQNIAVTGDNYSTSITNAVYSATVTASVYDANSSLQINGVTVASGSSSDIQLAEGPNTIVVKVTAQDLSVKEYAITVTRFGNAELSGLAVSGVALTPPFNLNTLTYTGSVSYDVSSVTVTASVYDPNAKLTINGIEGNTNQASLPISLAVGNNDIEILVTPTHGTPQKYTITISRAPSNMTSLLGLSINNGNVKVDKAADEKSYSATVSNSVLGITVKPQPTDPDAIVRVNGAALSPDGNSATIALNTGINEISISVTAPDGSVQAYKLFVTRLEAATPPVIVTPDPPAATVPDKVKIDGGDGTNNISIEVVRERTPDGRVIDKVTVTPELIKDLFEAVPGGVQNIIRLVIPKIPEGSSEFSFSFPTSAMEAMSEYGSILRIQMDDIQINIPKETIATNVQWGEGMYFRFIPMATEAVKQETVNRVMTSQVVTEAARGGIAVLHGTPMTIESNVMNKETKMTFSLKGAAIPADPLEREAFLASLGVYIEHSDGEKVLKKGQIEYDGQGNPVGIEIVVTKFSTFTVIEVQKKQVGTDTYKSWIDGYPDGTFKPQRLITRAEVASILARVLSDPGRNNGSQSFSDVSESHWAASAIQKAQAAGWISGYPDGSFKPDAPITRAELAVIFARLNKLEAAAGSVFFTDTQDHWAAGFIQAAKAAGLLAGYEDGSFRPDRQLTRAEAVKALNTLLKRPTPEFGKDVWMDVTKQEWFWADVQSASASFNMIRYEDGSSFTSMISE</sequence>
<dbReference type="PANTHER" id="PTHR14776">
    <property type="entry name" value="CADHERIN-LIKE AND PC-ESTERASE DOMAIN-CONTAINING PROTEIN 1"/>
    <property type="match status" value="1"/>
</dbReference>
<dbReference type="Pfam" id="PF12733">
    <property type="entry name" value="Cadherin-like"/>
    <property type="match status" value="9"/>
</dbReference>
<feature type="non-terminal residue" evidence="2">
    <location>
        <position position="1"/>
    </location>
</feature>
<dbReference type="InterPro" id="IPR001119">
    <property type="entry name" value="SLH_dom"/>
</dbReference>
<evidence type="ECO:0000259" key="1">
    <source>
        <dbReference type="PROSITE" id="PS51272"/>
    </source>
</evidence>
<keyword evidence="3" id="KW-1185">Reference proteome</keyword>
<organism evidence="2 3">
    <name type="scientific">Paenibacillus contaminans</name>
    <dbReference type="NCBI Taxonomy" id="450362"/>
    <lineage>
        <taxon>Bacteria</taxon>
        <taxon>Bacillati</taxon>
        <taxon>Bacillota</taxon>
        <taxon>Bacilli</taxon>
        <taxon>Bacillales</taxon>
        <taxon>Paenibacillaceae</taxon>
        <taxon>Paenibacillus</taxon>
    </lineage>
</organism>
<dbReference type="EMBL" id="QMFB01000036">
    <property type="protein sequence ID" value="RAV11716.1"/>
    <property type="molecule type" value="Genomic_DNA"/>
</dbReference>
<reference evidence="2 3" key="1">
    <citation type="journal article" date="2009" name="Int. J. Syst. Evol. Microbiol.">
        <title>Paenibacillus contaminans sp. nov., isolated from a contaminated laboratory plate.</title>
        <authorList>
            <person name="Chou J.H."/>
            <person name="Lee J.H."/>
            <person name="Lin M.C."/>
            <person name="Chang P.S."/>
            <person name="Arun A.B."/>
            <person name="Young C.C."/>
            <person name="Chen W.M."/>
        </authorList>
    </citation>
    <scope>NUCLEOTIDE SEQUENCE [LARGE SCALE GENOMIC DNA]</scope>
    <source>
        <strain evidence="2 3">CKOBP-6</strain>
    </source>
</reference>
<protein>
    <recommendedName>
        <fullName evidence="1">SLH domain-containing protein</fullName>
    </recommendedName>
</protein>
<proteinExistence type="predicted"/>
<dbReference type="Proteomes" id="UP000250369">
    <property type="component" value="Unassembled WGS sequence"/>
</dbReference>
<gene>
    <name evidence="2" type="ORF">DQG23_35700</name>
</gene>
<feature type="domain" description="SLH" evidence="1">
    <location>
        <begin position="1204"/>
        <end position="1267"/>
    </location>
</feature>
<accession>A0A329LX51</accession>
<feature type="domain" description="SLH" evidence="1">
    <location>
        <begin position="1143"/>
        <end position="1203"/>
    </location>
</feature>
<feature type="domain" description="SLH" evidence="1">
    <location>
        <begin position="1268"/>
        <end position="1326"/>
    </location>
</feature>
<dbReference type="InterPro" id="IPR025883">
    <property type="entry name" value="Cadherin-like_domain"/>
</dbReference>
<dbReference type="PANTHER" id="PTHR14776:SF1">
    <property type="entry name" value="CADHERIN-LIKE AND PC-ESTERASE DOMAIN-CONTAINING PROTEIN 1"/>
    <property type="match status" value="1"/>
</dbReference>